<proteinExistence type="predicted"/>
<gene>
    <name evidence="1" type="ORF">WICMUC_000035</name>
</gene>
<organism evidence="1 2">
    <name type="scientific">Wickerhamomyces mucosus</name>
    <dbReference type="NCBI Taxonomy" id="1378264"/>
    <lineage>
        <taxon>Eukaryota</taxon>
        <taxon>Fungi</taxon>
        <taxon>Dikarya</taxon>
        <taxon>Ascomycota</taxon>
        <taxon>Saccharomycotina</taxon>
        <taxon>Saccharomycetes</taxon>
        <taxon>Phaffomycetales</taxon>
        <taxon>Wickerhamomycetaceae</taxon>
        <taxon>Wickerhamomyces</taxon>
    </lineage>
</organism>
<evidence type="ECO:0000313" key="2">
    <source>
        <dbReference type="Proteomes" id="UP000769528"/>
    </source>
</evidence>
<dbReference type="EMBL" id="JAEUBF010000026">
    <property type="protein sequence ID" value="KAH3680892.1"/>
    <property type="molecule type" value="Genomic_DNA"/>
</dbReference>
<evidence type="ECO:0000313" key="1">
    <source>
        <dbReference type="EMBL" id="KAH3680892.1"/>
    </source>
</evidence>
<reference evidence="1" key="2">
    <citation type="submission" date="2021-01" db="EMBL/GenBank/DDBJ databases">
        <authorList>
            <person name="Schikora-Tamarit M.A."/>
        </authorList>
    </citation>
    <scope>NUCLEOTIDE SEQUENCE</scope>
    <source>
        <strain evidence="1">CBS6341</strain>
    </source>
</reference>
<reference evidence="1" key="1">
    <citation type="journal article" date="2021" name="Open Biol.">
        <title>Shared evolutionary footprints suggest mitochondrial oxidative damage underlies multiple complex I losses in fungi.</title>
        <authorList>
            <person name="Schikora-Tamarit M.A."/>
            <person name="Marcet-Houben M."/>
            <person name="Nosek J."/>
            <person name="Gabaldon T."/>
        </authorList>
    </citation>
    <scope>NUCLEOTIDE SEQUENCE</scope>
    <source>
        <strain evidence="1">CBS6341</strain>
    </source>
</reference>
<accession>A0A9P8Q0D0</accession>
<keyword evidence="2" id="KW-1185">Reference proteome</keyword>
<comment type="caution">
    <text evidence="1">The sequence shown here is derived from an EMBL/GenBank/DDBJ whole genome shotgun (WGS) entry which is preliminary data.</text>
</comment>
<protein>
    <submittedName>
        <fullName evidence="1">Uncharacterized protein</fullName>
    </submittedName>
</protein>
<dbReference type="AlphaFoldDB" id="A0A9P8Q0D0"/>
<name>A0A9P8Q0D0_9ASCO</name>
<dbReference type="Proteomes" id="UP000769528">
    <property type="component" value="Unassembled WGS sequence"/>
</dbReference>
<sequence>MMRFFRSIRILSFNSSSSKLFFKFSPRDLIKFVFLASTCRLMLLSAIAFAKTLINSNDNSLKSDEFSRLETKYVPHSTNLNKFNFINSSSLVSGFLNNTASWSNNLM</sequence>